<dbReference type="RefSeq" id="WP_014021521.1">
    <property type="nucleotide sequence ID" value="NC_015914.1"/>
</dbReference>
<dbReference type="OrthoDB" id="9788959at2"/>
<organism evidence="3 4">
    <name type="scientific">Cyclobacterium marinum (strain ATCC 25205 / DSM 745 / LMG 13164 / NCIMB 1802)</name>
    <name type="common">Flectobacillus marinus</name>
    <dbReference type="NCBI Taxonomy" id="880070"/>
    <lineage>
        <taxon>Bacteria</taxon>
        <taxon>Pseudomonadati</taxon>
        <taxon>Bacteroidota</taxon>
        <taxon>Cytophagia</taxon>
        <taxon>Cytophagales</taxon>
        <taxon>Cyclobacteriaceae</taxon>
        <taxon>Cyclobacterium</taxon>
    </lineage>
</organism>
<dbReference type="STRING" id="880070.Cycma_3514"/>
<dbReference type="EMBL" id="CP002955">
    <property type="protein sequence ID" value="AEL27234.1"/>
    <property type="molecule type" value="Genomic_DNA"/>
</dbReference>
<dbReference type="HOGENOM" id="CLU_049301_2_4_10"/>
<dbReference type="eggNOG" id="COG0589">
    <property type="taxonomic scope" value="Bacteria"/>
</dbReference>
<dbReference type="InterPro" id="IPR006016">
    <property type="entry name" value="UspA"/>
</dbReference>
<sequence length="266" mass="29990">MKILVPTDLSDNADQALNFAVSYAQQQCATITLIFSYFAVYDFAAEAVRMAQTIENNAKAELNKIISKVGRDVEIDFKIIQGTVANAIFSTANNDDYDLIIMGTQGASGIKKNLIGSNTAKVIKESSIPVIAVPFGSSFESIEKIKVAVDLQHDKEGIFRKLIKLTETWNLPYEIIHIENKPNFSKKIIFKGLESYLNENFPDCDFSFEMLQEINTDKGLENYVKNKSDSLLVMFSKDRGFLDFIFKHSHSVKMVYHTHIPLLVIK</sequence>
<protein>
    <submittedName>
        <fullName evidence="3">UspA domain-containing protein</fullName>
    </submittedName>
</protein>
<evidence type="ECO:0000313" key="3">
    <source>
        <dbReference type="EMBL" id="AEL27234.1"/>
    </source>
</evidence>
<dbReference type="PRINTS" id="PR01438">
    <property type="entry name" value="UNVRSLSTRESS"/>
</dbReference>
<name>G0IYQ1_CYCMS</name>
<dbReference type="CDD" id="cd00293">
    <property type="entry name" value="USP-like"/>
    <property type="match status" value="1"/>
</dbReference>
<dbReference type="PANTHER" id="PTHR46268:SF25">
    <property type="entry name" value="USPA DOMAIN PROTEIN"/>
    <property type="match status" value="1"/>
</dbReference>
<dbReference type="Proteomes" id="UP000001635">
    <property type="component" value="Chromosome"/>
</dbReference>
<keyword evidence="4" id="KW-1185">Reference proteome</keyword>
<dbReference type="SUPFAM" id="SSF52402">
    <property type="entry name" value="Adenine nucleotide alpha hydrolases-like"/>
    <property type="match status" value="2"/>
</dbReference>
<dbReference type="Gene3D" id="3.40.50.12370">
    <property type="match status" value="1"/>
</dbReference>
<dbReference type="InterPro" id="IPR006015">
    <property type="entry name" value="Universal_stress_UspA"/>
</dbReference>
<evidence type="ECO:0000259" key="2">
    <source>
        <dbReference type="Pfam" id="PF00582"/>
    </source>
</evidence>
<evidence type="ECO:0000256" key="1">
    <source>
        <dbReference type="ARBA" id="ARBA00008791"/>
    </source>
</evidence>
<feature type="domain" description="UspA" evidence="2">
    <location>
        <begin position="2"/>
        <end position="134"/>
    </location>
</feature>
<dbReference type="Pfam" id="PF00582">
    <property type="entry name" value="Usp"/>
    <property type="match status" value="1"/>
</dbReference>
<accession>G0IYQ1</accession>
<gene>
    <name evidence="3" type="ordered locus">Cycma_3514</name>
</gene>
<evidence type="ECO:0000313" key="4">
    <source>
        <dbReference type="Proteomes" id="UP000001635"/>
    </source>
</evidence>
<dbReference type="KEGG" id="cmr:Cycma_3514"/>
<proteinExistence type="inferred from homology"/>
<dbReference type="AlphaFoldDB" id="G0IYQ1"/>
<reference evidence="4" key="1">
    <citation type="submission" date="2011-07" db="EMBL/GenBank/DDBJ databases">
        <title>The complete genome of Cyclobacterium marinum DSM 745.</title>
        <authorList>
            <person name="Lucas S."/>
            <person name="Han J."/>
            <person name="Lapidus A."/>
            <person name="Bruce D."/>
            <person name="Goodwin L."/>
            <person name="Pitluck S."/>
            <person name="Peters L."/>
            <person name="Kyrpides N."/>
            <person name="Mavromatis K."/>
            <person name="Ivanova N."/>
            <person name="Ovchinnikova G."/>
            <person name="Chertkov O."/>
            <person name="Detter J.C."/>
            <person name="Tapia R."/>
            <person name="Han C."/>
            <person name="Land M."/>
            <person name="Hauser L."/>
            <person name="Markowitz V."/>
            <person name="Cheng J.-F."/>
            <person name="Hugenholtz P."/>
            <person name="Woyke T."/>
            <person name="Wu D."/>
            <person name="Tindall B."/>
            <person name="Schuetze A."/>
            <person name="Brambilla E."/>
            <person name="Klenk H.-P."/>
            <person name="Eisen J.A."/>
        </authorList>
    </citation>
    <scope>NUCLEOTIDE SEQUENCE [LARGE SCALE GENOMIC DNA]</scope>
    <source>
        <strain evidence="4">ATCC 25205 / DSM 745 / LMG 13164 / NCIMB 1802</strain>
    </source>
</reference>
<comment type="similarity">
    <text evidence="1">Belongs to the universal stress protein A family.</text>
</comment>
<dbReference type="PANTHER" id="PTHR46268">
    <property type="entry name" value="STRESS RESPONSE PROTEIN NHAX"/>
    <property type="match status" value="1"/>
</dbReference>